<gene>
    <name evidence="1" type="ORF">CW311_03680</name>
</gene>
<dbReference type="Proteomes" id="UP000233553">
    <property type="component" value="Unassembled WGS sequence"/>
</dbReference>
<dbReference type="AlphaFoldDB" id="A0A2N0WJH6"/>
<accession>A0A2N0WJH6</accession>
<dbReference type="NCBIfam" id="NF045612">
    <property type="entry name" value="lipo_PTPT"/>
    <property type="match status" value="1"/>
</dbReference>
<evidence type="ECO:0000313" key="2">
    <source>
        <dbReference type="Proteomes" id="UP000233553"/>
    </source>
</evidence>
<comment type="caution">
    <text evidence="1">The sequence shown here is derived from an EMBL/GenBank/DDBJ whole genome shotgun (WGS) entry which is preliminary data.</text>
</comment>
<reference evidence="1 2" key="1">
    <citation type="submission" date="2017-12" db="EMBL/GenBank/DDBJ databases">
        <title>Draft Genome sequences of multiple microbial strains isolated from spacecraft associated surfaces.</title>
        <authorList>
            <person name="Seuylemezian A."/>
            <person name="Vaishampayan P."/>
            <person name="Venkateswaran K."/>
        </authorList>
    </citation>
    <scope>NUCLEOTIDE SEQUENCE [LARGE SCALE GENOMIC DNA]</scope>
    <source>
        <strain evidence="1 2">2P01AA</strain>
    </source>
</reference>
<name>A0A2N0WJH6_9GAMM</name>
<dbReference type="InterPro" id="IPR054662">
    <property type="entry name" value="Lipo_PTPT"/>
</dbReference>
<proteinExistence type="predicted"/>
<sequence length="436" mass="49249">MENHVVSNNSFDTLLDTERYQEANCSGEIFGDFEHDGGPRGLSYYNIGNAQRTNQTTYHLARVKRYGDDDSQSNAAVLAFKDANTLCLLESDETNGTNIDQTVQTMSAANQCLRKSSLKRFQSLKANPFVTTSTYAFKDLEPTQARLKNQLDAQANAGFRLVNVRIDSNVTSDTASSLLTTEEMRMRNLYIKDNANNAAKWQYQLTTVNTTGTSTERHNLFKAELTAQASQGFRYRTQYRLDQDKGTFNIYEKRVGDTAVYTVNERTVSPNLVTATTWTNYANELGKAGCRLEYAYRADFERYSFLCTNSNLHNGTYDYRWIPLSFDTKATEIKTILDQQKAAGYIYRFNFRDGNDRLGLVLERDSSNSNTSNLAYKVFNGSVLDDREPGASVYLYTQRLIGQSSLGWNLWATPTAGGSFTGRQNTLTIYTNRAKD</sequence>
<evidence type="ECO:0000313" key="1">
    <source>
        <dbReference type="EMBL" id="PKF36272.1"/>
    </source>
</evidence>
<dbReference type="EMBL" id="PISJ01000003">
    <property type="protein sequence ID" value="PKF36272.1"/>
    <property type="molecule type" value="Genomic_DNA"/>
</dbReference>
<protein>
    <submittedName>
        <fullName evidence="1">Uncharacterized protein</fullName>
    </submittedName>
</protein>
<organism evidence="1 2">
    <name type="scientific">Acinetobacter proteolyticus</name>
    <dbReference type="NCBI Taxonomy" id="1776741"/>
    <lineage>
        <taxon>Bacteria</taxon>
        <taxon>Pseudomonadati</taxon>
        <taxon>Pseudomonadota</taxon>
        <taxon>Gammaproteobacteria</taxon>
        <taxon>Moraxellales</taxon>
        <taxon>Moraxellaceae</taxon>
        <taxon>Acinetobacter</taxon>
    </lineage>
</organism>